<dbReference type="EC" id="5.3.1.8" evidence="4"/>
<evidence type="ECO:0000256" key="2">
    <source>
        <dbReference type="ARBA" id="ARBA00022833"/>
    </source>
</evidence>
<evidence type="ECO:0000259" key="3">
    <source>
        <dbReference type="Pfam" id="PF20511"/>
    </source>
</evidence>
<organism evidence="4 5">
    <name type="scientific">Rohdeia mirabilis</name>
    <dbReference type="NCBI Taxonomy" id="2528008"/>
    <lineage>
        <taxon>Bacteria</taxon>
        <taxon>Pseudomonadati</taxon>
        <taxon>Planctomycetota</taxon>
        <taxon>Planctomycetia</taxon>
        <taxon>Planctomycetia incertae sedis</taxon>
        <taxon>Rohdeia</taxon>
    </lineage>
</organism>
<evidence type="ECO:0000313" key="4">
    <source>
        <dbReference type="EMBL" id="QDU83494.1"/>
    </source>
</evidence>
<dbReference type="CDD" id="cd07010">
    <property type="entry name" value="cupin_PMI_type_I_N_bac"/>
    <property type="match status" value="1"/>
</dbReference>
<gene>
    <name evidence="4" type="primary">gmuF</name>
    <name evidence="4" type="ORF">Pla163_05930</name>
</gene>
<dbReference type="Proteomes" id="UP000319342">
    <property type="component" value="Chromosome"/>
</dbReference>
<proteinExistence type="predicted"/>
<dbReference type="InterPro" id="IPR014710">
    <property type="entry name" value="RmlC-like_jellyroll"/>
</dbReference>
<keyword evidence="5" id="KW-1185">Reference proteome</keyword>
<keyword evidence="2" id="KW-0862">Zinc</keyword>
<dbReference type="InterPro" id="IPR011051">
    <property type="entry name" value="RmlC_Cupin_sf"/>
</dbReference>
<dbReference type="SUPFAM" id="SSF51182">
    <property type="entry name" value="RmlC-like cupins"/>
    <property type="match status" value="1"/>
</dbReference>
<dbReference type="PANTHER" id="PTHR42742">
    <property type="entry name" value="TRANSCRIPTIONAL REPRESSOR MPRA"/>
    <property type="match status" value="1"/>
</dbReference>
<reference evidence="4 5" key="1">
    <citation type="submission" date="2019-02" db="EMBL/GenBank/DDBJ databases">
        <title>Deep-cultivation of Planctomycetes and their phenomic and genomic characterization uncovers novel biology.</title>
        <authorList>
            <person name="Wiegand S."/>
            <person name="Jogler M."/>
            <person name="Boedeker C."/>
            <person name="Pinto D."/>
            <person name="Vollmers J."/>
            <person name="Rivas-Marin E."/>
            <person name="Kohn T."/>
            <person name="Peeters S.H."/>
            <person name="Heuer A."/>
            <person name="Rast P."/>
            <person name="Oberbeckmann S."/>
            <person name="Bunk B."/>
            <person name="Jeske O."/>
            <person name="Meyerdierks A."/>
            <person name="Storesund J.E."/>
            <person name="Kallscheuer N."/>
            <person name="Luecker S."/>
            <person name="Lage O.M."/>
            <person name="Pohl T."/>
            <person name="Merkel B.J."/>
            <person name="Hornburger P."/>
            <person name="Mueller R.-W."/>
            <person name="Bruemmer F."/>
            <person name="Labrenz M."/>
            <person name="Spormann A.M."/>
            <person name="Op den Camp H."/>
            <person name="Overmann J."/>
            <person name="Amann R."/>
            <person name="Jetten M.S.M."/>
            <person name="Mascher T."/>
            <person name="Medema M.H."/>
            <person name="Devos D.P."/>
            <person name="Kaster A.-K."/>
            <person name="Ovreas L."/>
            <person name="Rohde M."/>
            <person name="Galperin M.Y."/>
            <person name="Jogler C."/>
        </authorList>
    </citation>
    <scope>NUCLEOTIDE SEQUENCE [LARGE SCALE GENOMIC DNA]</scope>
    <source>
        <strain evidence="4 5">Pla163</strain>
    </source>
</reference>
<keyword evidence="4" id="KW-0413">Isomerase</keyword>
<accession>A0A518CWA9</accession>
<dbReference type="InterPro" id="IPR046457">
    <property type="entry name" value="PMI_typeI_cat"/>
</dbReference>
<dbReference type="PANTHER" id="PTHR42742:SF3">
    <property type="entry name" value="FRUCTOKINASE"/>
    <property type="match status" value="1"/>
</dbReference>
<evidence type="ECO:0000313" key="5">
    <source>
        <dbReference type="Proteomes" id="UP000319342"/>
    </source>
</evidence>
<protein>
    <submittedName>
        <fullName evidence="4">Putative mannose-6-phosphate isomerase GmuF</fullName>
        <ecNumber evidence="4">5.3.1.8</ecNumber>
    </submittedName>
</protein>
<dbReference type="EMBL" id="CP036290">
    <property type="protein sequence ID" value="QDU83494.1"/>
    <property type="molecule type" value="Genomic_DNA"/>
</dbReference>
<dbReference type="Gene3D" id="2.60.120.10">
    <property type="entry name" value="Jelly Rolls"/>
    <property type="match status" value="1"/>
</dbReference>
<name>A0A518CWA9_9BACT</name>
<dbReference type="InterPro" id="IPR051804">
    <property type="entry name" value="Carb_Metab_Reg_Kinase/Isom"/>
</dbReference>
<evidence type="ECO:0000256" key="1">
    <source>
        <dbReference type="ARBA" id="ARBA00022723"/>
    </source>
</evidence>
<sequence>MLLFRVGLCAVTPTPEHSHAGSSDRASSDDVELAAHLAREPLRFGRLCLEKVWGGRALEDVLGIELEGDGPIGETWELVDRTDHQSVVRGGPLAGTTLGELVARAPRALLGNAPTARNGRFPLLVKFLDASAPLSVQVHPDDAGAAAQGHGSEAKTEAWYFLRDGGEVWCGFEPGVDRAAFETALAAGHASKPLARHPVRGGDALTVLGGTVHAIGAGVTLLEVQQNSDTTYRLDDWGRLGLDGKPRDLHLAQGLEVTRFGVPAPRTSSPARPRPGARTPATQLLASTEHFELEAIDLASSPPALTLDTGGRFQIYVVVAGPNRDHSGIVVARESEPAGSGVRLALGESVLVPAALGRHRIERLPGPDGSSAPDPVRLVRLACPAR</sequence>
<feature type="domain" description="Phosphomannose isomerase type I catalytic" evidence="3">
    <location>
        <begin position="50"/>
        <end position="146"/>
    </location>
</feature>
<dbReference type="Pfam" id="PF20511">
    <property type="entry name" value="PMI_typeI_cat"/>
    <property type="match status" value="1"/>
</dbReference>
<dbReference type="AlphaFoldDB" id="A0A518CWA9"/>
<keyword evidence="1" id="KW-0479">Metal-binding</keyword>
<dbReference type="GO" id="GO:0008270">
    <property type="term" value="F:zinc ion binding"/>
    <property type="evidence" value="ECO:0007669"/>
    <property type="project" value="InterPro"/>
</dbReference>
<dbReference type="GO" id="GO:0004476">
    <property type="term" value="F:mannose-6-phosphate isomerase activity"/>
    <property type="evidence" value="ECO:0007669"/>
    <property type="project" value="UniProtKB-EC"/>
</dbReference>